<dbReference type="EMBL" id="JAUEPS010000064">
    <property type="protein sequence ID" value="KAK0442516.1"/>
    <property type="molecule type" value="Genomic_DNA"/>
</dbReference>
<dbReference type="GeneID" id="85349237"/>
<organism evidence="1 2">
    <name type="scientific">Armillaria tabescens</name>
    <name type="common">Ringless honey mushroom</name>
    <name type="synonym">Agaricus tabescens</name>
    <dbReference type="NCBI Taxonomy" id="1929756"/>
    <lineage>
        <taxon>Eukaryota</taxon>
        <taxon>Fungi</taxon>
        <taxon>Dikarya</taxon>
        <taxon>Basidiomycota</taxon>
        <taxon>Agaricomycotina</taxon>
        <taxon>Agaricomycetes</taxon>
        <taxon>Agaricomycetidae</taxon>
        <taxon>Agaricales</taxon>
        <taxon>Marasmiineae</taxon>
        <taxon>Physalacriaceae</taxon>
        <taxon>Desarmillaria</taxon>
    </lineage>
</organism>
<protein>
    <submittedName>
        <fullName evidence="1">Uncharacterized protein</fullName>
    </submittedName>
</protein>
<proteinExistence type="predicted"/>
<gene>
    <name evidence="1" type="ORF">EV420DRAFT_1077064</name>
</gene>
<evidence type="ECO:0000313" key="1">
    <source>
        <dbReference type="EMBL" id="KAK0442516.1"/>
    </source>
</evidence>
<evidence type="ECO:0000313" key="2">
    <source>
        <dbReference type="Proteomes" id="UP001175211"/>
    </source>
</evidence>
<sequence length="255" mass="28713">MSHRQQSVRKGDRWYRSSCIGAGRSSGKNADGTGVVLIIYCHLSKAYVLFYPPSRSQASLRISAFLLTFINLRLLLQISMSTSCRAPPFYFWSTARPEATLRYHLRLYLRFPSLCNDDDNSPLLTSLPATAMHRRILLILKSVVNERTRRCFAMPSSSTLTSSIEESKVVGQGGGVIVHVAHLAIVCSAFKHAMFQWHRLTPPASFPLNTLSLSILILSHRRRFLSEEDRFRHPHCATTCSEETRSPKGAIFCLA</sequence>
<dbReference type="AlphaFoldDB" id="A0AA39MPP2"/>
<dbReference type="Proteomes" id="UP001175211">
    <property type="component" value="Unassembled WGS sequence"/>
</dbReference>
<comment type="caution">
    <text evidence="1">The sequence shown here is derived from an EMBL/GenBank/DDBJ whole genome shotgun (WGS) entry which is preliminary data.</text>
</comment>
<name>A0AA39MPP2_ARMTA</name>
<reference evidence="1" key="1">
    <citation type="submission" date="2023-06" db="EMBL/GenBank/DDBJ databases">
        <authorList>
            <consortium name="Lawrence Berkeley National Laboratory"/>
            <person name="Ahrendt S."/>
            <person name="Sahu N."/>
            <person name="Indic B."/>
            <person name="Wong-Bajracharya J."/>
            <person name="Merenyi Z."/>
            <person name="Ke H.-M."/>
            <person name="Monk M."/>
            <person name="Kocsube S."/>
            <person name="Drula E."/>
            <person name="Lipzen A."/>
            <person name="Balint B."/>
            <person name="Henrissat B."/>
            <person name="Andreopoulos B."/>
            <person name="Martin F.M."/>
            <person name="Harder C.B."/>
            <person name="Rigling D."/>
            <person name="Ford K.L."/>
            <person name="Foster G.D."/>
            <person name="Pangilinan J."/>
            <person name="Papanicolaou A."/>
            <person name="Barry K."/>
            <person name="LaButti K."/>
            <person name="Viragh M."/>
            <person name="Koriabine M."/>
            <person name="Yan M."/>
            <person name="Riley R."/>
            <person name="Champramary S."/>
            <person name="Plett K.L."/>
            <person name="Tsai I.J."/>
            <person name="Slot J."/>
            <person name="Sipos G."/>
            <person name="Plett J."/>
            <person name="Nagy L.G."/>
            <person name="Grigoriev I.V."/>
        </authorList>
    </citation>
    <scope>NUCLEOTIDE SEQUENCE</scope>
    <source>
        <strain evidence="1">CCBAS 213</strain>
    </source>
</reference>
<dbReference type="RefSeq" id="XP_060324334.1">
    <property type="nucleotide sequence ID" value="XM_060465689.1"/>
</dbReference>
<accession>A0AA39MPP2</accession>
<keyword evidence="2" id="KW-1185">Reference proteome</keyword>